<keyword evidence="9 10" id="KW-0472">Membrane</keyword>
<dbReference type="GO" id="GO:0016020">
    <property type="term" value="C:membrane"/>
    <property type="evidence" value="ECO:0007669"/>
    <property type="project" value="UniProtKB-SubCell"/>
</dbReference>
<dbReference type="SUPFAM" id="SSF48264">
    <property type="entry name" value="Cytochrome P450"/>
    <property type="match status" value="1"/>
</dbReference>
<keyword evidence="6" id="KW-0560">Oxidoreductase</keyword>
<keyword evidence="12" id="KW-1185">Reference proteome</keyword>
<protein>
    <submittedName>
        <fullName evidence="11">Cytochrome P450 93A1</fullName>
    </submittedName>
</protein>
<dbReference type="Proteomes" id="UP001180020">
    <property type="component" value="Unassembled WGS sequence"/>
</dbReference>
<dbReference type="GO" id="GO:0004497">
    <property type="term" value="F:monooxygenase activity"/>
    <property type="evidence" value="ECO:0007669"/>
    <property type="project" value="UniProtKB-KW"/>
</dbReference>
<dbReference type="GO" id="GO:0005506">
    <property type="term" value="F:iron ion binding"/>
    <property type="evidence" value="ECO:0007669"/>
    <property type="project" value="InterPro"/>
</dbReference>
<evidence type="ECO:0000256" key="3">
    <source>
        <dbReference type="ARBA" id="ARBA00010617"/>
    </source>
</evidence>
<comment type="subcellular location">
    <subcellularLocation>
        <location evidence="2">Membrane</location>
    </subcellularLocation>
</comment>
<dbReference type="PANTHER" id="PTHR47943">
    <property type="entry name" value="CYTOCHROME P450 93A3-LIKE"/>
    <property type="match status" value="1"/>
</dbReference>
<evidence type="ECO:0000256" key="1">
    <source>
        <dbReference type="ARBA" id="ARBA00001971"/>
    </source>
</evidence>
<gene>
    <name evidence="11" type="primary">CYP93A1</name>
    <name evidence="11" type="ORF">QJS10_CPB22g01436</name>
</gene>
<evidence type="ECO:0000313" key="12">
    <source>
        <dbReference type="Proteomes" id="UP001180020"/>
    </source>
</evidence>
<dbReference type="GO" id="GO:0016705">
    <property type="term" value="F:oxidoreductase activity, acting on paired donors, with incorporation or reduction of molecular oxygen"/>
    <property type="evidence" value="ECO:0007669"/>
    <property type="project" value="InterPro"/>
</dbReference>
<dbReference type="PANTHER" id="PTHR47943:SF8">
    <property type="entry name" value="CYTOCHROME P450"/>
    <property type="match status" value="1"/>
</dbReference>
<keyword evidence="7" id="KW-0408">Iron</keyword>
<evidence type="ECO:0000256" key="8">
    <source>
        <dbReference type="ARBA" id="ARBA00023033"/>
    </source>
</evidence>
<evidence type="ECO:0000256" key="10">
    <source>
        <dbReference type="SAM" id="Phobius"/>
    </source>
</evidence>
<dbReference type="EMBL" id="JAUJYO010000022">
    <property type="protein sequence ID" value="KAK1281983.1"/>
    <property type="molecule type" value="Genomic_DNA"/>
</dbReference>
<keyword evidence="5" id="KW-0479">Metal-binding</keyword>
<dbReference type="Gene3D" id="1.10.630.10">
    <property type="entry name" value="Cytochrome P450"/>
    <property type="match status" value="1"/>
</dbReference>
<reference evidence="11" key="2">
    <citation type="submission" date="2023-06" db="EMBL/GenBank/DDBJ databases">
        <authorList>
            <person name="Ma L."/>
            <person name="Liu K.-W."/>
            <person name="Li Z."/>
            <person name="Hsiao Y.-Y."/>
            <person name="Qi Y."/>
            <person name="Fu T."/>
            <person name="Tang G."/>
            <person name="Zhang D."/>
            <person name="Sun W.-H."/>
            <person name="Liu D.-K."/>
            <person name="Li Y."/>
            <person name="Chen G.-Z."/>
            <person name="Liu X.-D."/>
            <person name="Liao X.-Y."/>
            <person name="Jiang Y.-T."/>
            <person name="Yu X."/>
            <person name="Hao Y."/>
            <person name="Huang J."/>
            <person name="Zhao X.-W."/>
            <person name="Ke S."/>
            <person name="Chen Y.-Y."/>
            <person name="Wu W.-L."/>
            <person name="Hsu J.-L."/>
            <person name="Lin Y.-F."/>
            <person name="Huang M.-D."/>
            <person name="Li C.-Y."/>
            <person name="Huang L."/>
            <person name="Wang Z.-W."/>
            <person name="Zhao X."/>
            <person name="Zhong W.-Y."/>
            <person name="Peng D.-H."/>
            <person name="Ahmad S."/>
            <person name="Lan S."/>
            <person name="Zhang J.-S."/>
            <person name="Tsai W.-C."/>
            <person name="Van De Peer Y."/>
            <person name="Liu Z.-J."/>
        </authorList>
    </citation>
    <scope>NUCLEOTIDE SEQUENCE</scope>
    <source>
        <strain evidence="11">CP</strain>
        <tissue evidence="11">Leaves</tissue>
    </source>
</reference>
<evidence type="ECO:0000256" key="5">
    <source>
        <dbReference type="ARBA" id="ARBA00022723"/>
    </source>
</evidence>
<keyword evidence="4" id="KW-0349">Heme</keyword>
<dbReference type="Pfam" id="PF00067">
    <property type="entry name" value="p450"/>
    <property type="match status" value="1"/>
</dbReference>
<keyword evidence="10" id="KW-1133">Transmembrane helix</keyword>
<name>A0AAV9BYI2_ACOCL</name>
<evidence type="ECO:0000256" key="6">
    <source>
        <dbReference type="ARBA" id="ARBA00023002"/>
    </source>
</evidence>
<evidence type="ECO:0000256" key="2">
    <source>
        <dbReference type="ARBA" id="ARBA00004370"/>
    </source>
</evidence>
<evidence type="ECO:0000256" key="9">
    <source>
        <dbReference type="ARBA" id="ARBA00023136"/>
    </source>
</evidence>
<dbReference type="AlphaFoldDB" id="A0AAV9BYI2"/>
<dbReference type="GO" id="GO:0020037">
    <property type="term" value="F:heme binding"/>
    <property type="evidence" value="ECO:0007669"/>
    <property type="project" value="InterPro"/>
</dbReference>
<sequence>MGDLKFYLLLLSIWVLSTLLLRRLLHRRRPNLPPGPPGLPIIGHLHMVGPIPHQAFHRISSSYGPIIHLRLGSSSLVVVNTAEGARDVYKTSELAFADRPQSYASRKFAYDSAGFAFAPYGPYWKFVKKLCMSELLGGRTLDALSPIRWHERLRA</sequence>
<organism evidence="11 12">
    <name type="scientific">Acorus calamus</name>
    <name type="common">Sweet flag</name>
    <dbReference type="NCBI Taxonomy" id="4465"/>
    <lineage>
        <taxon>Eukaryota</taxon>
        <taxon>Viridiplantae</taxon>
        <taxon>Streptophyta</taxon>
        <taxon>Embryophyta</taxon>
        <taxon>Tracheophyta</taxon>
        <taxon>Spermatophyta</taxon>
        <taxon>Magnoliopsida</taxon>
        <taxon>Liliopsida</taxon>
        <taxon>Acoraceae</taxon>
        <taxon>Acorus</taxon>
    </lineage>
</organism>
<keyword evidence="8" id="KW-0503">Monooxygenase</keyword>
<evidence type="ECO:0000256" key="7">
    <source>
        <dbReference type="ARBA" id="ARBA00023004"/>
    </source>
</evidence>
<proteinExistence type="inferred from homology"/>
<dbReference type="InterPro" id="IPR001128">
    <property type="entry name" value="Cyt_P450"/>
</dbReference>
<comment type="similarity">
    <text evidence="3">Belongs to the cytochrome P450 family.</text>
</comment>
<feature type="transmembrane region" description="Helical" evidence="10">
    <location>
        <begin position="6"/>
        <end position="25"/>
    </location>
</feature>
<accession>A0AAV9BYI2</accession>
<comment type="caution">
    <text evidence="11">The sequence shown here is derived from an EMBL/GenBank/DDBJ whole genome shotgun (WGS) entry which is preliminary data.</text>
</comment>
<dbReference type="InterPro" id="IPR036396">
    <property type="entry name" value="Cyt_P450_sf"/>
</dbReference>
<evidence type="ECO:0000313" key="11">
    <source>
        <dbReference type="EMBL" id="KAK1281983.1"/>
    </source>
</evidence>
<keyword evidence="10" id="KW-0812">Transmembrane</keyword>
<reference evidence="11" key="1">
    <citation type="journal article" date="2023" name="Nat. Commun.">
        <title>Diploid and tetraploid genomes of Acorus and the evolution of monocots.</title>
        <authorList>
            <person name="Ma L."/>
            <person name="Liu K.W."/>
            <person name="Li Z."/>
            <person name="Hsiao Y.Y."/>
            <person name="Qi Y."/>
            <person name="Fu T."/>
            <person name="Tang G.D."/>
            <person name="Zhang D."/>
            <person name="Sun W.H."/>
            <person name="Liu D.K."/>
            <person name="Li Y."/>
            <person name="Chen G.Z."/>
            <person name="Liu X.D."/>
            <person name="Liao X.Y."/>
            <person name="Jiang Y.T."/>
            <person name="Yu X."/>
            <person name="Hao Y."/>
            <person name="Huang J."/>
            <person name="Zhao X.W."/>
            <person name="Ke S."/>
            <person name="Chen Y.Y."/>
            <person name="Wu W.L."/>
            <person name="Hsu J.L."/>
            <person name="Lin Y.F."/>
            <person name="Huang M.D."/>
            <person name="Li C.Y."/>
            <person name="Huang L."/>
            <person name="Wang Z.W."/>
            <person name="Zhao X."/>
            <person name="Zhong W.Y."/>
            <person name="Peng D.H."/>
            <person name="Ahmad S."/>
            <person name="Lan S."/>
            <person name="Zhang J.S."/>
            <person name="Tsai W.C."/>
            <person name="Van de Peer Y."/>
            <person name="Liu Z.J."/>
        </authorList>
    </citation>
    <scope>NUCLEOTIDE SEQUENCE</scope>
    <source>
        <strain evidence="11">CP</strain>
    </source>
</reference>
<comment type="cofactor">
    <cofactor evidence="1">
        <name>heme</name>
        <dbReference type="ChEBI" id="CHEBI:30413"/>
    </cofactor>
</comment>
<evidence type="ECO:0000256" key="4">
    <source>
        <dbReference type="ARBA" id="ARBA00022617"/>
    </source>
</evidence>